<proteinExistence type="predicted"/>
<dbReference type="EMBL" id="BKCJ010286680">
    <property type="protein sequence ID" value="GEZ50186.1"/>
    <property type="molecule type" value="Genomic_DNA"/>
</dbReference>
<evidence type="ECO:0008006" key="3">
    <source>
        <dbReference type="Google" id="ProtNLM"/>
    </source>
</evidence>
<reference evidence="2" key="1">
    <citation type="journal article" date="2019" name="Sci. Rep.">
        <title>Draft genome of Tanacetum cinerariifolium, the natural source of mosquito coil.</title>
        <authorList>
            <person name="Yamashiro T."/>
            <person name="Shiraishi A."/>
            <person name="Satake H."/>
            <person name="Nakayama K."/>
        </authorList>
    </citation>
    <scope>NUCLEOTIDE SEQUENCE</scope>
</reference>
<evidence type="ECO:0000256" key="1">
    <source>
        <dbReference type="SAM" id="MobiDB-lite"/>
    </source>
</evidence>
<gene>
    <name evidence="2" type="ORF">Tci_522159</name>
</gene>
<accession>A0A699IFM3</accession>
<feature type="non-terminal residue" evidence="2">
    <location>
        <position position="1"/>
    </location>
</feature>
<name>A0A699IFM3_TANCI</name>
<feature type="compositionally biased region" description="Basic and acidic residues" evidence="1">
    <location>
        <begin position="48"/>
        <end position="65"/>
    </location>
</feature>
<organism evidence="2">
    <name type="scientific">Tanacetum cinerariifolium</name>
    <name type="common">Dalmatian daisy</name>
    <name type="synonym">Chrysanthemum cinerariifolium</name>
    <dbReference type="NCBI Taxonomy" id="118510"/>
    <lineage>
        <taxon>Eukaryota</taxon>
        <taxon>Viridiplantae</taxon>
        <taxon>Streptophyta</taxon>
        <taxon>Embryophyta</taxon>
        <taxon>Tracheophyta</taxon>
        <taxon>Spermatophyta</taxon>
        <taxon>Magnoliopsida</taxon>
        <taxon>eudicotyledons</taxon>
        <taxon>Gunneridae</taxon>
        <taxon>Pentapetalae</taxon>
        <taxon>asterids</taxon>
        <taxon>campanulids</taxon>
        <taxon>Asterales</taxon>
        <taxon>Asteraceae</taxon>
        <taxon>Asteroideae</taxon>
        <taxon>Anthemideae</taxon>
        <taxon>Anthemidinae</taxon>
        <taxon>Tanacetum</taxon>
    </lineage>
</organism>
<evidence type="ECO:0000313" key="2">
    <source>
        <dbReference type="EMBL" id="GEZ50186.1"/>
    </source>
</evidence>
<comment type="caution">
    <text evidence="2">The sequence shown here is derived from an EMBL/GenBank/DDBJ whole genome shotgun (WGS) entry which is preliminary data.</text>
</comment>
<protein>
    <recommendedName>
        <fullName evidence="3">Reverse transcriptase domain-containing protein</fullName>
    </recommendedName>
</protein>
<sequence length="65" mass="6964">MPPKRTSTSAAPAMTQDAIMQLVANSVITTLEAQASTMANTDNLNRNTEPRETPVAKKDETTKSS</sequence>
<feature type="compositionally biased region" description="Polar residues" evidence="1">
    <location>
        <begin position="36"/>
        <end position="47"/>
    </location>
</feature>
<feature type="region of interest" description="Disordered" evidence="1">
    <location>
        <begin position="36"/>
        <end position="65"/>
    </location>
</feature>
<dbReference type="AlphaFoldDB" id="A0A699IFM3"/>